<dbReference type="InterPro" id="IPR018712">
    <property type="entry name" value="Tle1-like_cat"/>
</dbReference>
<dbReference type="InterPro" id="IPR029058">
    <property type="entry name" value="AB_hydrolase_fold"/>
</dbReference>
<keyword evidence="4" id="KW-1185">Reference proteome</keyword>
<gene>
    <name evidence="3" type="ORF">MVEG_11778</name>
</gene>
<feature type="domain" description="T6SS Phospholipase effector Tle1-like catalytic" evidence="2">
    <location>
        <begin position="6"/>
        <end position="320"/>
    </location>
</feature>
<reference evidence="3 4" key="1">
    <citation type="submission" date="2011-02" db="EMBL/GenBank/DDBJ databases">
        <title>The Genome Sequence of Mortierella verticillata NRRL 6337.</title>
        <authorList>
            <consortium name="The Broad Institute Genome Sequencing Platform"/>
            <person name="Russ C."/>
            <person name="Cuomo C."/>
            <person name="Burger G."/>
            <person name="Gray M.W."/>
            <person name="Holland P.W.H."/>
            <person name="King N."/>
            <person name="Lang F.B.F."/>
            <person name="Roger A.J."/>
            <person name="Ruiz-Trillo I."/>
            <person name="Young S.K."/>
            <person name="Zeng Q."/>
            <person name="Gargeya S."/>
            <person name="Alvarado L."/>
            <person name="Berlin A."/>
            <person name="Chapman S.B."/>
            <person name="Chen Z."/>
            <person name="Freedman E."/>
            <person name="Gellesch M."/>
            <person name="Goldberg J."/>
            <person name="Griggs A."/>
            <person name="Gujja S."/>
            <person name="Heilman E."/>
            <person name="Heiman D."/>
            <person name="Howarth C."/>
            <person name="Mehta T."/>
            <person name="Neiman D."/>
            <person name="Pearson M."/>
            <person name="Roberts A."/>
            <person name="Saif S."/>
            <person name="Shea T."/>
            <person name="Shenoy N."/>
            <person name="Sisk P."/>
            <person name="Stolte C."/>
            <person name="Sykes S."/>
            <person name="White J."/>
            <person name="Yandava C."/>
            <person name="Haas B."/>
            <person name="Nusbaum C."/>
            <person name="Birren B."/>
        </authorList>
    </citation>
    <scope>NUCLEOTIDE SEQUENCE [LARGE SCALE GENOMIC DNA]</scope>
    <source>
        <strain evidence="3 4">NRRL 6337</strain>
    </source>
</reference>
<organism evidence="3 4">
    <name type="scientific">Podila verticillata NRRL 6337</name>
    <dbReference type="NCBI Taxonomy" id="1069443"/>
    <lineage>
        <taxon>Eukaryota</taxon>
        <taxon>Fungi</taxon>
        <taxon>Fungi incertae sedis</taxon>
        <taxon>Mucoromycota</taxon>
        <taxon>Mortierellomycotina</taxon>
        <taxon>Mortierellomycetes</taxon>
        <taxon>Mortierellales</taxon>
        <taxon>Mortierellaceae</taxon>
        <taxon>Podila</taxon>
    </lineage>
</organism>
<evidence type="ECO:0000313" key="4">
    <source>
        <dbReference type="Proteomes" id="UP000243308"/>
    </source>
</evidence>
<dbReference type="Proteomes" id="UP000243308">
    <property type="component" value="Unassembled WGS sequence"/>
</dbReference>
<dbReference type="Pfam" id="PF09994">
    <property type="entry name" value="T6SS_Tle1-like_cat"/>
    <property type="match status" value="1"/>
</dbReference>
<feature type="region of interest" description="Disordered" evidence="1">
    <location>
        <begin position="369"/>
        <end position="391"/>
    </location>
</feature>
<accession>A0A086TJL2</accession>
<evidence type="ECO:0000313" key="3">
    <source>
        <dbReference type="EMBL" id="KFH62139.1"/>
    </source>
</evidence>
<evidence type="ECO:0000256" key="1">
    <source>
        <dbReference type="SAM" id="MobiDB-lite"/>
    </source>
</evidence>
<protein>
    <recommendedName>
        <fullName evidence="2">T6SS Phospholipase effector Tle1-like catalytic domain-containing protein</fullName>
    </recommendedName>
</protein>
<dbReference type="PANTHER" id="PTHR33840">
    <property type="match status" value="1"/>
</dbReference>
<sequence length="391" mass="43850">MVTTERIVILCDGTWAGSETKTKTNIFLLAQMMGIDEKLYLSSTAGDAIRHHDTWSGIKACYFPGAGHGGTFLEHLFNGATGNDLDDNCLEIYEYIVQHYTLQTPQPEIWMFGFSRGAYTVRRVAGMIYNCGILKRRENGHTVTTNDNTKLTEEERDLCEQVYQIFCSNDPDDQPEKSTTFRERVSHDVPTPVKFMGLFDTVGSLGIPYLNPGVGLAYHEFRDTKVSSVVEKVYHAVCIHERLWGFEPCHVLPAENRIGPQFEIHERWFPGCHYDIGRHRFQVFRSAGEGGVLGNVLNTLSEVLKPNLVFSDLVLKWMLESIREHSGDELISDIGTRIDQLVTDMRACDVDTGSGDVYDNPLKYGPLGSNHCGSSPDSTSMYSTTSPEKLA</sequence>
<dbReference type="SUPFAM" id="SSF53474">
    <property type="entry name" value="alpha/beta-Hydrolases"/>
    <property type="match status" value="1"/>
</dbReference>
<dbReference type="PANTHER" id="PTHR33840:SF1">
    <property type="entry name" value="TLE1 PHOSPHOLIPASE DOMAIN-CONTAINING PROTEIN"/>
    <property type="match status" value="1"/>
</dbReference>
<evidence type="ECO:0000259" key="2">
    <source>
        <dbReference type="Pfam" id="PF09994"/>
    </source>
</evidence>
<feature type="compositionally biased region" description="Polar residues" evidence="1">
    <location>
        <begin position="371"/>
        <end position="391"/>
    </location>
</feature>
<proteinExistence type="predicted"/>
<dbReference type="EMBL" id="KN042433">
    <property type="protein sequence ID" value="KFH62139.1"/>
    <property type="molecule type" value="Genomic_DNA"/>
</dbReference>
<name>A0A086TJL2_9FUNG</name>
<dbReference type="OrthoDB" id="59699at2759"/>
<dbReference type="AlphaFoldDB" id="A0A086TJL2"/>